<dbReference type="Proteomes" id="UP000463051">
    <property type="component" value="Unassembled WGS sequence"/>
</dbReference>
<comment type="caution">
    <text evidence="1">The sequence shown here is derived from an EMBL/GenBank/DDBJ whole genome shotgun (WGS) entry which is preliminary data.</text>
</comment>
<dbReference type="AlphaFoldDB" id="A0A7X2H7X3"/>
<proteinExistence type="predicted"/>
<gene>
    <name evidence="1" type="ORF">GJB61_19125</name>
</gene>
<dbReference type="EMBL" id="WJXB01000007">
    <property type="protein sequence ID" value="MRN55095.1"/>
    <property type="molecule type" value="Genomic_DNA"/>
</dbReference>
<keyword evidence="2" id="KW-1185">Reference proteome</keyword>
<sequence length="122" mass="14213">MSKQLEFGRTELDLHLSGLHSVAALKRNVTIPYSSIKKVHVGSFDAPFWMLKMPGTALPGFDVYEGVFHHKGEWYFLSYEHRGPHVIIELKEHEHYHYVIFDIEHPDENVAEIIKHCPHLKL</sequence>
<reference evidence="1 2" key="1">
    <citation type="submission" date="2019-11" db="EMBL/GenBank/DDBJ databases">
        <title>Paenibacillus monticola sp. nov., a novel PGPR strain isolated from mountain sample in China.</title>
        <authorList>
            <person name="Zhao Q."/>
            <person name="Li H.-P."/>
            <person name="Zhang J.-L."/>
        </authorList>
    </citation>
    <scope>NUCLEOTIDE SEQUENCE [LARGE SCALE GENOMIC DNA]</scope>
    <source>
        <strain evidence="1 2">LC-T2</strain>
    </source>
</reference>
<evidence type="ECO:0000313" key="1">
    <source>
        <dbReference type="EMBL" id="MRN55095.1"/>
    </source>
</evidence>
<organism evidence="1 2">
    <name type="scientific">Paenibacillus monticola</name>
    <dbReference type="NCBI Taxonomy" id="2666075"/>
    <lineage>
        <taxon>Bacteria</taxon>
        <taxon>Bacillati</taxon>
        <taxon>Bacillota</taxon>
        <taxon>Bacilli</taxon>
        <taxon>Bacillales</taxon>
        <taxon>Paenibacillaceae</taxon>
        <taxon>Paenibacillus</taxon>
    </lineage>
</organism>
<protein>
    <recommendedName>
        <fullName evidence="3">Bacterial Pleckstrin homology domain-containing protein</fullName>
    </recommendedName>
</protein>
<accession>A0A7X2H7X3</accession>
<dbReference type="RefSeq" id="WP_154120602.1">
    <property type="nucleotide sequence ID" value="NZ_WJXB01000007.1"/>
</dbReference>
<evidence type="ECO:0008006" key="3">
    <source>
        <dbReference type="Google" id="ProtNLM"/>
    </source>
</evidence>
<evidence type="ECO:0000313" key="2">
    <source>
        <dbReference type="Proteomes" id="UP000463051"/>
    </source>
</evidence>
<name>A0A7X2H7X3_9BACL</name>